<dbReference type="AlphaFoldDB" id="A0A3B6VA31"/>
<keyword evidence="1" id="KW-0812">Transmembrane</keyword>
<gene>
    <name evidence="3" type="ordered locus">BHWA1_01659</name>
</gene>
<dbReference type="KEGG" id="bhy:BHWA1_01659"/>
<dbReference type="SUPFAM" id="SSF81901">
    <property type="entry name" value="HCP-like"/>
    <property type="match status" value="1"/>
</dbReference>
<accession>A0A3B6VA31</accession>
<keyword evidence="1" id="KW-0472">Membrane</keyword>
<dbReference type="GO" id="GO:0009307">
    <property type="term" value="P:DNA restriction-modification system"/>
    <property type="evidence" value="ECO:0007669"/>
    <property type="project" value="InterPro"/>
</dbReference>
<keyword evidence="4" id="KW-1185">Reference proteome</keyword>
<organism evidence="3 4">
    <name type="scientific">Brachyspira hyodysenteriae (strain ATCC 49526 / WA1)</name>
    <dbReference type="NCBI Taxonomy" id="565034"/>
    <lineage>
        <taxon>Bacteria</taxon>
        <taxon>Pseudomonadati</taxon>
        <taxon>Spirochaetota</taxon>
        <taxon>Spirochaetia</taxon>
        <taxon>Brachyspirales</taxon>
        <taxon>Brachyspiraceae</taxon>
        <taxon>Brachyspira</taxon>
    </lineage>
</organism>
<proteinExistence type="predicted"/>
<evidence type="ECO:0000256" key="1">
    <source>
        <dbReference type="SAM" id="Phobius"/>
    </source>
</evidence>
<dbReference type="GO" id="GO:0004519">
    <property type="term" value="F:endonuclease activity"/>
    <property type="evidence" value="ECO:0007669"/>
    <property type="project" value="InterPro"/>
</dbReference>
<keyword evidence="1" id="KW-1133">Transmembrane helix</keyword>
<evidence type="ECO:0000313" key="4">
    <source>
        <dbReference type="Proteomes" id="UP000001803"/>
    </source>
</evidence>
<dbReference type="EMBL" id="CP001357">
    <property type="protein sequence ID" value="ACN84129.1"/>
    <property type="molecule type" value="Genomic_DNA"/>
</dbReference>
<evidence type="ECO:0000259" key="2">
    <source>
        <dbReference type="Pfam" id="PF04471"/>
    </source>
</evidence>
<dbReference type="InterPro" id="IPR011856">
    <property type="entry name" value="tRNA_endonuc-like_dom_sf"/>
</dbReference>
<dbReference type="Pfam" id="PF04471">
    <property type="entry name" value="Mrr_cat"/>
    <property type="match status" value="1"/>
</dbReference>
<feature type="transmembrane region" description="Helical" evidence="1">
    <location>
        <begin position="6"/>
        <end position="29"/>
    </location>
</feature>
<evidence type="ECO:0000313" key="3">
    <source>
        <dbReference type="EMBL" id="ACN84129.1"/>
    </source>
</evidence>
<dbReference type="GO" id="GO:0003677">
    <property type="term" value="F:DNA binding"/>
    <property type="evidence" value="ECO:0007669"/>
    <property type="project" value="InterPro"/>
</dbReference>
<sequence length="561" mass="66329">MNNSTLYIIIAVIFIIILISTIIMIKNIFSKKVHKPSKNTKKKMHELRKTVSLNPKDLDSLYELALIEEEYQELSGALPKYEFLLSKRYFKDNDINEIEIYKKLEEGYDKLENKENSFKYAMMISKLEPNNIDYAVKIGNVLGQEGKYKLASEYFNKVIIAKENLSIEEARTAALSFFMIKDYKKSIIFLEALYKKILNNKETDISEIYNIEILLISLYISADELNRAITFLEQILSNKNIKEDHKMYINRIYMYILYKLSDNDKFLSKYKELKSYYKLDEAKEEYAPLIFDFAFYSYFLKDIDTSISYFKKLNSFHKLEYSVYYLYQILEYLNEVNKAFTQLTKLRNAMKLNDEKYKNENYEKYIDSELIDIWELVLSLWQGTFIKFDYITSNTTQNPENKMDIDKILAELNNASNENDNIKNTNLNEIDKIYSLNLNNFKKLCKNLIQNKLSYSIMQEYTDNVISYNYGDEVNYLAYHITKSRKDLTLISVKRWKNTEVGELIIRDFLLMVNESGAKNGILILPVRLSNSAKSYAKHNDKITVYTRSQFNSFLKSNFTN</sequence>
<name>A0A3B6VA31_BRAHW</name>
<feature type="domain" description="Restriction endonuclease type IV Mrr" evidence="2">
    <location>
        <begin position="472"/>
        <end position="553"/>
    </location>
</feature>
<dbReference type="Proteomes" id="UP000001803">
    <property type="component" value="Chromosome"/>
</dbReference>
<reference evidence="3 4" key="1">
    <citation type="journal article" date="2009" name="PLoS ONE">
        <title>Genome sequence of the pathogenic intestinal spirochete Brachyspira hyodysenteriae reveals adaptations to its lifestyle in the porcine large intestine.</title>
        <authorList>
            <person name="Bellgard M.I."/>
            <person name="Wanchanthuek P."/>
            <person name="La T."/>
            <person name="Ryan K."/>
            <person name="Moolhuijzen P."/>
            <person name="Albertyn Z."/>
            <person name="Shaban B."/>
            <person name="Motro Y."/>
            <person name="Dunn D.S."/>
            <person name="Schibeci D."/>
            <person name="Hunter A."/>
            <person name="Barrero R."/>
            <person name="Phillips N.D."/>
            <person name="Hampson D.J."/>
        </authorList>
    </citation>
    <scope>NUCLEOTIDE SEQUENCE [LARGE SCALE GENOMIC DNA]</scope>
    <source>
        <strain evidence="4">ATCC 49526 / WA1</strain>
    </source>
</reference>
<dbReference type="STRING" id="565034.BHWA1_01659"/>
<dbReference type="InterPro" id="IPR007560">
    <property type="entry name" value="Restrct_endonuc_IV_Mrr"/>
</dbReference>
<dbReference type="InterPro" id="IPR011990">
    <property type="entry name" value="TPR-like_helical_dom_sf"/>
</dbReference>
<dbReference type="Gene3D" id="3.40.1350.10">
    <property type="match status" value="1"/>
</dbReference>
<protein>
    <recommendedName>
        <fullName evidence="2">Restriction endonuclease type IV Mrr domain-containing protein</fullName>
    </recommendedName>
</protein>
<dbReference type="RefSeq" id="WP_012671171.1">
    <property type="nucleotide sequence ID" value="NC_012225.1"/>
</dbReference>
<dbReference type="Gene3D" id="1.25.40.10">
    <property type="entry name" value="Tetratricopeptide repeat domain"/>
    <property type="match status" value="1"/>
</dbReference>